<evidence type="ECO:0000313" key="6">
    <source>
        <dbReference type="Proteomes" id="UP000799324"/>
    </source>
</evidence>
<keyword evidence="6" id="KW-1185">Reference proteome</keyword>
<dbReference type="Gene3D" id="3.40.50.720">
    <property type="entry name" value="NAD(P)-binding Rossmann-like Domain"/>
    <property type="match status" value="1"/>
</dbReference>
<dbReference type="PANTHER" id="PTHR44169:SF6">
    <property type="entry name" value="NADPH-DEPENDENT 1-ACYLDIHYDROXYACETONE PHOSPHATE REDUCTASE"/>
    <property type="match status" value="1"/>
</dbReference>
<reference evidence="5" key="1">
    <citation type="journal article" date="2020" name="Stud. Mycol.">
        <title>101 Dothideomycetes genomes: a test case for predicting lifestyles and emergence of pathogens.</title>
        <authorList>
            <person name="Haridas S."/>
            <person name="Albert R."/>
            <person name="Binder M."/>
            <person name="Bloem J."/>
            <person name="Labutti K."/>
            <person name="Salamov A."/>
            <person name="Andreopoulos B."/>
            <person name="Baker S."/>
            <person name="Barry K."/>
            <person name="Bills G."/>
            <person name="Bluhm B."/>
            <person name="Cannon C."/>
            <person name="Castanera R."/>
            <person name="Culley D."/>
            <person name="Daum C."/>
            <person name="Ezra D."/>
            <person name="Gonzalez J."/>
            <person name="Henrissat B."/>
            <person name="Kuo A."/>
            <person name="Liang C."/>
            <person name="Lipzen A."/>
            <person name="Lutzoni F."/>
            <person name="Magnuson J."/>
            <person name="Mondo S."/>
            <person name="Nolan M."/>
            <person name="Ohm R."/>
            <person name="Pangilinan J."/>
            <person name="Park H.-J."/>
            <person name="Ramirez L."/>
            <person name="Alfaro M."/>
            <person name="Sun H."/>
            <person name="Tritt A."/>
            <person name="Yoshinaga Y."/>
            <person name="Zwiers L.-H."/>
            <person name="Turgeon B."/>
            <person name="Goodwin S."/>
            <person name="Spatafora J."/>
            <person name="Crous P."/>
            <person name="Grigoriev I."/>
        </authorList>
    </citation>
    <scope>NUCLEOTIDE SEQUENCE</scope>
    <source>
        <strain evidence="5">CBS 122681</strain>
    </source>
</reference>
<dbReference type="GO" id="GO:0000140">
    <property type="term" value="F:acylglycerone-phosphate reductase (NADP+) activity"/>
    <property type="evidence" value="ECO:0007669"/>
    <property type="project" value="TreeGrafter"/>
</dbReference>
<comment type="similarity">
    <text evidence="1 4">Belongs to the short-chain dehydrogenases/reductases (SDR) family.</text>
</comment>
<evidence type="ECO:0000256" key="3">
    <source>
        <dbReference type="ARBA" id="ARBA00023002"/>
    </source>
</evidence>
<dbReference type="Pfam" id="PF00106">
    <property type="entry name" value="adh_short"/>
    <property type="match status" value="1"/>
</dbReference>
<gene>
    <name evidence="5" type="ORF">K491DRAFT_704041</name>
</gene>
<dbReference type="GO" id="GO:0019433">
    <property type="term" value="P:triglyceride catabolic process"/>
    <property type="evidence" value="ECO:0007669"/>
    <property type="project" value="TreeGrafter"/>
</dbReference>
<dbReference type="InterPro" id="IPR020904">
    <property type="entry name" value="Sc_DH/Rdtase_CS"/>
</dbReference>
<protein>
    <submittedName>
        <fullName evidence="5">NAD(P)-binding protein</fullName>
    </submittedName>
</protein>
<dbReference type="OrthoDB" id="2102561at2759"/>
<dbReference type="GO" id="GO:0005811">
    <property type="term" value="C:lipid droplet"/>
    <property type="evidence" value="ECO:0007669"/>
    <property type="project" value="TreeGrafter"/>
</dbReference>
<dbReference type="PROSITE" id="PS00061">
    <property type="entry name" value="ADH_SHORT"/>
    <property type="match status" value="1"/>
</dbReference>
<dbReference type="PRINTS" id="PR00081">
    <property type="entry name" value="GDHRDH"/>
</dbReference>
<dbReference type="GO" id="GO:0005783">
    <property type="term" value="C:endoplasmic reticulum"/>
    <property type="evidence" value="ECO:0007669"/>
    <property type="project" value="TreeGrafter"/>
</dbReference>
<dbReference type="PRINTS" id="PR00080">
    <property type="entry name" value="SDRFAMILY"/>
</dbReference>
<dbReference type="AlphaFoldDB" id="A0A6A6T9W6"/>
<dbReference type="GO" id="GO:0004806">
    <property type="term" value="F:triacylglycerol lipase activity"/>
    <property type="evidence" value="ECO:0007669"/>
    <property type="project" value="TreeGrafter"/>
</dbReference>
<dbReference type="InterPro" id="IPR002347">
    <property type="entry name" value="SDR_fam"/>
</dbReference>
<evidence type="ECO:0000256" key="4">
    <source>
        <dbReference type="RuleBase" id="RU000363"/>
    </source>
</evidence>
<evidence type="ECO:0000256" key="1">
    <source>
        <dbReference type="ARBA" id="ARBA00006484"/>
    </source>
</evidence>
<organism evidence="5 6">
    <name type="scientific">Lophiostoma macrostomum CBS 122681</name>
    <dbReference type="NCBI Taxonomy" id="1314788"/>
    <lineage>
        <taxon>Eukaryota</taxon>
        <taxon>Fungi</taxon>
        <taxon>Dikarya</taxon>
        <taxon>Ascomycota</taxon>
        <taxon>Pezizomycotina</taxon>
        <taxon>Dothideomycetes</taxon>
        <taxon>Pleosporomycetidae</taxon>
        <taxon>Pleosporales</taxon>
        <taxon>Lophiostomataceae</taxon>
        <taxon>Lophiostoma</taxon>
    </lineage>
</organism>
<accession>A0A6A6T9W6</accession>
<dbReference type="SUPFAM" id="SSF51735">
    <property type="entry name" value="NAD(P)-binding Rossmann-fold domains"/>
    <property type="match status" value="1"/>
</dbReference>
<dbReference type="Proteomes" id="UP000799324">
    <property type="component" value="Unassembled WGS sequence"/>
</dbReference>
<name>A0A6A6T9W6_9PLEO</name>
<keyword evidence="3" id="KW-0560">Oxidoreductase</keyword>
<dbReference type="PANTHER" id="PTHR44169">
    <property type="entry name" value="NADPH-DEPENDENT 1-ACYLDIHYDROXYACETONE PHOSPHATE REDUCTASE"/>
    <property type="match status" value="1"/>
</dbReference>
<evidence type="ECO:0000313" key="5">
    <source>
        <dbReference type="EMBL" id="KAF2656452.1"/>
    </source>
</evidence>
<dbReference type="EMBL" id="MU004336">
    <property type="protein sequence ID" value="KAF2656452.1"/>
    <property type="molecule type" value="Genomic_DNA"/>
</dbReference>
<sequence>MATAKTVLITGCSTGSIGEALAKEFRNRGYHVIATARSLTRLSTLKPLGIQTEELDVTSQASIQSLRNKITKLDILINNAGGYHPGMISDLTEPQWQAVFAQNFFSVVNVTHAFLPLLLESRGTVVNHTSQNPYFAFPGCALYACSKAAVRQYTDNLRIEMHPFSVRVVELITGFVSSNIVTRQMPGRPGAVPESSIYFPIKDELKNAWAGGGLQGKATPPDEYAKKVVSDLIDPPGWFGPWIWRGWSATTSYWVWLLGCGWKGAWDPVWRMGALALLKGRLEKEKQV</sequence>
<proteinExistence type="inferred from homology"/>
<evidence type="ECO:0000256" key="2">
    <source>
        <dbReference type="ARBA" id="ARBA00022857"/>
    </source>
</evidence>
<dbReference type="GO" id="GO:0006654">
    <property type="term" value="P:phosphatidic acid biosynthetic process"/>
    <property type="evidence" value="ECO:0007669"/>
    <property type="project" value="TreeGrafter"/>
</dbReference>
<keyword evidence="2" id="KW-0521">NADP</keyword>
<dbReference type="InterPro" id="IPR036291">
    <property type="entry name" value="NAD(P)-bd_dom_sf"/>
</dbReference>